<evidence type="ECO:0000256" key="6">
    <source>
        <dbReference type="SAM" id="MobiDB-lite"/>
    </source>
</evidence>
<sequence length="657" mass="71009">MAQSPVPGRLARTSLLIAVLVALGLVFPATSAAAPGGQGGKNPGTYENPLLPVIPAGGVVESCADPTVFNTQDPGTGQITWYMFCTTDPLNDEDVDADGNPVFRRIPMMTSTDLVNWTYVGDAFPQGTAGLPGYAEDDAALWAPEVVYSTTYEQYYLFFGVTDTTAATSGVEDCDTDNAIGVAVSDTPTGPWTFYDEPVVDPRPAGAAGACDFLWTYDPDVLGDSIEDTGILYYGSYRGGVYGAELTLTEEGAEAANPVMVAIDNKYEGTNVVYRDGYYYIFVSATNCCNGALTGYAVFVGRSTDPLGPFVDRFGNSFTDTQAGGTPFLYGNGNEWTGTGHNTVFQDANGDWWTIYHAVDQNDPFFAFEPGLTKRPALLDAIDWVDGWPTVNGGSGPSNGRMPAPAAQEGQVSRHQTRLVDTQAPHRPLGEYSDEFDGTALAGEWTWDRGDNAPADPPDHTVGGGVLTVDIQPGDTYVDVDTAWVLTRDAPRGDYVVETRVRTDIPDEDCCFNFAQAGIGIYGDTDHYVKLTNTSIWNTRQTEWAKEIGAEQAGEGWSRYGNSVIGPPSEEWTYLRVVVEELRGAERAAAGGDTHGYTGYTSQDGTNWERGQTWTHTLGDDQKIALFAQGTVDPTQQFEAEFDYVRVYSLKETPTGR</sequence>
<dbReference type="GO" id="GO:0005975">
    <property type="term" value="P:carbohydrate metabolic process"/>
    <property type="evidence" value="ECO:0007669"/>
    <property type="project" value="InterPro"/>
</dbReference>
<organism evidence="8 9">
    <name type="scientific">Geodermatophilus obscurus</name>
    <dbReference type="NCBI Taxonomy" id="1861"/>
    <lineage>
        <taxon>Bacteria</taxon>
        <taxon>Bacillati</taxon>
        <taxon>Actinomycetota</taxon>
        <taxon>Actinomycetes</taxon>
        <taxon>Geodermatophilales</taxon>
        <taxon>Geodermatophilaceae</taxon>
        <taxon>Geodermatophilus</taxon>
    </lineage>
</organism>
<dbReference type="InterPro" id="IPR023296">
    <property type="entry name" value="Glyco_hydro_beta-prop_sf"/>
</dbReference>
<reference evidence="9" key="1">
    <citation type="submission" date="2016-10" db="EMBL/GenBank/DDBJ databases">
        <authorList>
            <person name="Varghese N."/>
            <person name="Submissions S."/>
        </authorList>
    </citation>
    <scope>NUCLEOTIDE SEQUENCE [LARGE SCALE GENOMIC DNA]</scope>
    <source>
        <strain evidence="9">DSM 43161</strain>
    </source>
</reference>
<feature type="site" description="Important for catalytic activity, responsible for pKa modulation of the active site Glu and correct orientation of both the proton donor and substrate" evidence="5">
    <location>
        <position position="218"/>
    </location>
</feature>
<comment type="similarity">
    <text evidence="2">Belongs to the glycosyl hydrolase 43 family.</text>
</comment>
<keyword evidence="7" id="KW-0732">Signal</keyword>
<dbReference type="Gene3D" id="2.60.120.200">
    <property type="match status" value="1"/>
</dbReference>
<dbReference type="SUPFAM" id="SSF75005">
    <property type="entry name" value="Arabinanase/levansucrase/invertase"/>
    <property type="match status" value="1"/>
</dbReference>
<dbReference type="Pfam" id="PF04616">
    <property type="entry name" value="Glyco_hydro_43"/>
    <property type="match status" value="1"/>
</dbReference>
<comment type="pathway">
    <text evidence="1">Glycan metabolism; L-arabinan degradation.</text>
</comment>
<feature type="signal peptide" evidence="7">
    <location>
        <begin position="1"/>
        <end position="33"/>
    </location>
</feature>
<dbReference type="Proteomes" id="UP000183642">
    <property type="component" value="Unassembled WGS sequence"/>
</dbReference>
<dbReference type="RefSeq" id="WP_075015200.1">
    <property type="nucleotide sequence ID" value="NZ_FOWE01000010.1"/>
</dbReference>
<evidence type="ECO:0000256" key="7">
    <source>
        <dbReference type="SAM" id="SignalP"/>
    </source>
</evidence>
<dbReference type="Gene3D" id="2.115.10.20">
    <property type="entry name" value="Glycosyl hydrolase domain, family 43"/>
    <property type="match status" value="1"/>
</dbReference>
<protein>
    <submittedName>
        <fullName evidence="8">Beta-xylosidase</fullName>
    </submittedName>
</protein>
<evidence type="ECO:0000256" key="2">
    <source>
        <dbReference type="ARBA" id="ARBA00009865"/>
    </source>
</evidence>
<proteinExistence type="inferred from homology"/>
<keyword evidence="4" id="KW-0326">Glycosidase</keyword>
<dbReference type="SUPFAM" id="SSF49899">
    <property type="entry name" value="Concanavalin A-like lectins/glucanases"/>
    <property type="match status" value="1"/>
</dbReference>
<keyword evidence="3" id="KW-0378">Hydrolase</keyword>
<evidence type="ECO:0000256" key="4">
    <source>
        <dbReference type="ARBA" id="ARBA00023295"/>
    </source>
</evidence>
<dbReference type="InterPro" id="IPR006710">
    <property type="entry name" value="Glyco_hydro_43"/>
</dbReference>
<evidence type="ECO:0000313" key="8">
    <source>
        <dbReference type="EMBL" id="SFO50432.1"/>
    </source>
</evidence>
<name>A0A1I5HQ68_9ACTN</name>
<dbReference type="EMBL" id="FOWE01000010">
    <property type="protein sequence ID" value="SFO50432.1"/>
    <property type="molecule type" value="Genomic_DNA"/>
</dbReference>
<evidence type="ECO:0000256" key="1">
    <source>
        <dbReference type="ARBA" id="ARBA00004834"/>
    </source>
</evidence>
<dbReference type="InterPro" id="IPR013320">
    <property type="entry name" value="ConA-like_dom_sf"/>
</dbReference>
<accession>A0A1I5HQ68</accession>
<gene>
    <name evidence="8" type="ORF">SAMN05660359_03928</name>
</gene>
<evidence type="ECO:0000313" key="9">
    <source>
        <dbReference type="Proteomes" id="UP000183642"/>
    </source>
</evidence>
<keyword evidence="9" id="KW-1185">Reference proteome</keyword>
<dbReference type="GO" id="GO:0004553">
    <property type="term" value="F:hydrolase activity, hydrolyzing O-glycosyl compounds"/>
    <property type="evidence" value="ECO:0007669"/>
    <property type="project" value="InterPro"/>
</dbReference>
<evidence type="ECO:0000256" key="3">
    <source>
        <dbReference type="ARBA" id="ARBA00022801"/>
    </source>
</evidence>
<evidence type="ECO:0000256" key="5">
    <source>
        <dbReference type="PIRSR" id="PIRSR606710-2"/>
    </source>
</evidence>
<feature type="chain" id="PRO_5010162436" evidence="7">
    <location>
        <begin position="34"/>
        <end position="657"/>
    </location>
</feature>
<feature type="region of interest" description="Disordered" evidence="6">
    <location>
        <begin position="395"/>
        <end position="414"/>
    </location>
</feature>
<dbReference type="AlphaFoldDB" id="A0A1I5HQ68"/>
<dbReference type="PANTHER" id="PTHR43301:SF3">
    <property type="entry name" value="ARABINAN ENDO-1,5-ALPHA-L-ARABINOSIDASE A-RELATED"/>
    <property type="match status" value="1"/>
</dbReference>
<dbReference type="InterPro" id="IPR050727">
    <property type="entry name" value="GH43_arabinanases"/>
</dbReference>
<dbReference type="PANTHER" id="PTHR43301">
    <property type="entry name" value="ARABINAN ENDO-1,5-ALPHA-L-ARABINOSIDASE"/>
    <property type="match status" value="1"/>
</dbReference>